<dbReference type="GO" id="GO:0005886">
    <property type="term" value="C:plasma membrane"/>
    <property type="evidence" value="ECO:0007669"/>
    <property type="project" value="UniProtKB-SubCell"/>
</dbReference>
<protein>
    <submittedName>
        <fullName evidence="4">Multidrug transporter</fullName>
    </submittedName>
</protein>
<dbReference type="PANTHER" id="PTHR30203:SF32">
    <property type="entry name" value="CATION EFFLUX SYSTEM PROTEIN CUSC"/>
    <property type="match status" value="1"/>
</dbReference>
<dbReference type="InterPro" id="IPR003423">
    <property type="entry name" value="OMP_efflux"/>
</dbReference>
<dbReference type="STRING" id="1184151.AW736_16535"/>
<evidence type="ECO:0000256" key="2">
    <source>
        <dbReference type="RuleBase" id="RU362097"/>
    </source>
</evidence>
<dbReference type="Pfam" id="PF02321">
    <property type="entry name" value="OEP"/>
    <property type="match status" value="2"/>
</dbReference>
<proteinExistence type="inferred from homology"/>
<gene>
    <name evidence="4" type="ORF">AW736_16535</name>
</gene>
<keyword evidence="2" id="KW-0812">Transmembrane</keyword>
<dbReference type="Proteomes" id="UP000078486">
    <property type="component" value="Unassembled WGS sequence"/>
</dbReference>
<keyword evidence="2" id="KW-0449">Lipoprotein</keyword>
<accession>A0A178IHJ1</accession>
<keyword evidence="2" id="KW-0472">Membrane</keyword>
<dbReference type="NCBIfam" id="TIGR01845">
    <property type="entry name" value="outer_NodT"/>
    <property type="match status" value="1"/>
</dbReference>
<keyword evidence="2" id="KW-1134">Transmembrane beta strand</keyword>
<dbReference type="SUPFAM" id="SSF56954">
    <property type="entry name" value="Outer membrane efflux proteins (OEP)"/>
    <property type="match status" value="1"/>
</dbReference>
<dbReference type="GO" id="GO:0015562">
    <property type="term" value="F:efflux transmembrane transporter activity"/>
    <property type="evidence" value="ECO:0007669"/>
    <property type="project" value="InterPro"/>
</dbReference>
<evidence type="ECO:0000256" key="3">
    <source>
        <dbReference type="SAM" id="MobiDB-lite"/>
    </source>
</evidence>
<comment type="caution">
    <text evidence="4">The sequence shown here is derived from an EMBL/GenBank/DDBJ whole genome shotgun (WGS) entry which is preliminary data.</text>
</comment>
<dbReference type="PANTHER" id="PTHR30203">
    <property type="entry name" value="OUTER MEMBRANE CATION EFFLUX PROTEIN"/>
    <property type="match status" value="1"/>
</dbReference>
<evidence type="ECO:0000256" key="1">
    <source>
        <dbReference type="ARBA" id="ARBA00007613"/>
    </source>
</evidence>
<dbReference type="Gene3D" id="1.20.1600.10">
    <property type="entry name" value="Outer membrane efflux proteins (OEP)"/>
    <property type="match status" value="1"/>
</dbReference>
<dbReference type="InterPro" id="IPR010131">
    <property type="entry name" value="MdtP/NodT-like"/>
</dbReference>
<dbReference type="AlphaFoldDB" id="A0A178IHJ1"/>
<name>A0A178IHJ1_9BACT</name>
<feature type="compositionally biased region" description="Low complexity" evidence="3">
    <location>
        <begin position="476"/>
        <end position="492"/>
    </location>
</feature>
<evidence type="ECO:0000313" key="4">
    <source>
        <dbReference type="EMBL" id="OAM88569.1"/>
    </source>
</evidence>
<keyword evidence="2" id="KW-0564">Palmitate</keyword>
<dbReference type="Gene3D" id="2.20.200.10">
    <property type="entry name" value="Outer membrane efflux proteins (OEP)"/>
    <property type="match status" value="1"/>
</dbReference>
<dbReference type="EMBL" id="LRRQ01000127">
    <property type="protein sequence ID" value="OAM88569.1"/>
    <property type="molecule type" value="Genomic_DNA"/>
</dbReference>
<comment type="similarity">
    <text evidence="1 2">Belongs to the outer membrane factor (OMF) (TC 1.B.17) family.</text>
</comment>
<sequence length="492" mass="52050">MLTLAALFALGGCSLAPKYERPAAPVPEVWPDHAGTQARAGAAGSAAADIGWARFFGDPRLRALIALGLENNRDLRTALLRVEQARAQYRIERAQLLPAVGASGSGARARTPADLSSTGQSFTGGEYRAGGALAAYEIDLFGRVRSLKATALETWLATEEARRAAQLSYISTLAAQYLAERSAGEQLALARQTLALVEDSHRLIKHRHDHGIATELDLRTAEAQVAGARAAAAESTRLLDQARNGLAYLVGAALPADLPPALPLDNQALIADLPAGLPSDLLQRRPDILQAEHTLRSANASIGAARAAFFPSITLTAFGGTGSAALDGLFKDGSGAWSFAPQITLPIFTGGRNRANLDAAQIQKRIEIAAYEKAIQAAFREVADGLAARASYDEQLAAQQAQVAASRARYELSNARYRGGVADYLAVLTAQQDLFAAQQGLIRSRALHLTSLVDLYKALGGGWVEKSEGPEADNKPPAATFADTATPPFLFR</sequence>
<evidence type="ECO:0000313" key="5">
    <source>
        <dbReference type="Proteomes" id="UP000078486"/>
    </source>
</evidence>
<reference evidence="4 5" key="1">
    <citation type="submission" date="2016-01" db="EMBL/GenBank/DDBJ databases">
        <title>High potential of lignocellulose degradation of a new Verrucomicrobia species.</title>
        <authorList>
            <person name="Wang Y."/>
            <person name="Shi Y."/>
            <person name="Qiu Z."/>
            <person name="Liu S."/>
            <person name="Yang H."/>
        </authorList>
    </citation>
    <scope>NUCLEOTIDE SEQUENCE [LARGE SCALE GENOMIC DNA]</scope>
    <source>
        <strain evidence="4 5">TSB47</strain>
    </source>
</reference>
<keyword evidence="5" id="KW-1185">Reference proteome</keyword>
<feature type="region of interest" description="Disordered" evidence="3">
    <location>
        <begin position="467"/>
        <end position="492"/>
    </location>
</feature>
<organism evidence="4 5">
    <name type="scientific">Termitidicoccus mucosus</name>
    <dbReference type="NCBI Taxonomy" id="1184151"/>
    <lineage>
        <taxon>Bacteria</taxon>
        <taxon>Pseudomonadati</taxon>
        <taxon>Verrucomicrobiota</taxon>
        <taxon>Opitutia</taxon>
        <taxon>Opitutales</taxon>
        <taxon>Opitutaceae</taxon>
        <taxon>Termitidicoccus</taxon>
    </lineage>
</organism>
<comment type="subcellular location">
    <subcellularLocation>
        <location evidence="2">Cell membrane</location>
        <topology evidence="2">Lipid-anchor</topology>
    </subcellularLocation>
</comment>